<comment type="cofactor">
    <cofactor evidence="2">
        <name>Mn(2+)</name>
        <dbReference type="ChEBI" id="CHEBI:29035"/>
    </cofactor>
</comment>
<keyword evidence="15" id="KW-0902">Two-component regulatory system</keyword>
<dbReference type="SUPFAM" id="SSF55874">
    <property type="entry name" value="ATPase domain of HSP90 chaperone/DNA topoisomerase II/histidine kinase"/>
    <property type="match status" value="1"/>
</dbReference>
<evidence type="ECO:0000256" key="13">
    <source>
        <dbReference type="ARBA" id="ARBA00022842"/>
    </source>
</evidence>
<feature type="transmembrane region" description="Helical" evidence="21">
    <location>
        <begin position="207"/>
        <end position="225"/>
    </location>
</feature>
<dbReference type="PRINTS" id="PR00344">
    <property type="entry name" value="BCTRLSENSOR"/>
</dbReference>
<comment type="subcellular location">
    <subcellularLocation>
        <location evidence="4">Cell membrane</location>
        <topology evidence="4">Multi-pass membrane protein</topology>
    </subcellularLocation>
</comment>
<dbReference type="SUPFAM" id="SSF47384">
    <property type="entry name" value="Homodimeric domain of signal transducing histidine kinase"/>
    <property type="match status" value="1"/>
</dbReference>
<evidence type="ECO:0000256" key="1">
    <source>
        <dbReference type="ARBA" id="ARBA00000085"/>
    </source>
</evidence>
<keyword evidence="12" id="KW-0067">ATP-binding</keyword>
<dbReference type="EC" id="2.7.13.3" evidence="5"/>
<dbReference type="CDD" id="cd00082">
    <property type="entry name" value="HisKA"/>
    <property type="match status" value="1"/>
</dbReference>
<dbReference type="InterPro" id="IPR036890">
    <property type="entry name" value="HATPase_C_sf"/>
</dbReference>
<dbReference type="EMBL" id="JACHXO010000009">
    <property type="protein sequence ID" value="MBB3196958.1"/>
    <property type="molecule type" value="Genomic_DNA"/>
</dbReference>
<evidence type="ECO:0000313" key="25">
    <source>
        <dbReference type="Proteomes" id="UP000574369"/>
    </source>
</evidence>
<evidence type="ECO:0000256" key="10">
    <source>
        <dbReference type="ARBA" id="ARBA00022777"/>
    </source>
</evidence>
<keyword evidence="11" id="KW-0378">Hydrolase</keyword>
<evidence type="ECO:0000256" key="17">
    <source>
        <dbReference type="ARBA" id="ARBA00023026"/>
    </source>
</evidence>
<dbReference type="PROSITE" id="PS50885">
    <property type="entry name" value="HAMP"/>
    <property type="match status" value="1"/>
</dbReference>
<dbReference type="GO" id="GO:0004673">
    <property type="term" value="F:protein histidine kinase activity"/>
    <property type="evidence" value="ECO:0007669"/>
    <property type="project" value="UniProtKB-EC"/>
</dbReference>
<evidence type="ECO:0000256" key="14">
    <source>
        <dbReference type="ARBA" id="ARBA00022912"/>
    </source>
</evidence>
<comment type="catalytic activity">
    <reaction evidence="1">
        <text>ATP + protein L-histidine = ADP + protein N-phospho-L-histidine.</text>
        <dbReference type="EC" id="2.7.13.3"/>
    </reaction>
</comment>
<dbReference type="Proteomes" id="UP000574369">
    <property type="component" value="Unassembled WGS sequence"/>
</dbReference>
<dbReference type="InterPro" id="IPR005467">
    <property type="entry name" value="His_kinase_dom"/>
</dbReference>
<evidence type="ECO:0000256" key="3">
    <source>
        <dbReference type="ARBA" id="ARBA00001946"/>
    </source>
</evidence>
<dbReference type="CDD" id="cd00075">
    <property type="entry name" value="HATPase"/>
    <property type="match status" value="1"/>
</dbReference>
<dbReference type="InterPro" id="IPR003594">
    <property type="entry name" value="HATPase_dom"/>
</dbReference>
<keyword evidence="21" id="KW-0812">Transmembrane</keyword>
<dbReference type="InterPro" id="IPR036097">
    <property type="entry name" value="HisK_dim/P_sf"/>
</dbReference>
<evidence type="ECO:0000256" key="4">
    <source>
        <dbReference type="ARBA" id="ARBA00004651"/>
    </source>
</evidence>
<evidence type="ECO:0000256" key="16">
    <source>
        <dbReference type="ARBA" id="ARBA00023016"/>
    </source>
</evidence>
<gene>
    <name evidence="24" type="ORF">FHS28_004383</name>
</gene>
<comment type="cofactor">
    <cofactor evidence="3">
        <name>Mg(2+)</name>
        <dbReference type="ChEBI" id="CHEBI:18420"/>
    </cofactor>
</comment>
<evidence type="ECO:0000256" key="12">
    <source>
        <dbReference type="ARBA" id="ARBA00022840"/>
    </source>
</evidence>
<dbReference type="Gene3D" id="1.10.287.130">
    <property type="match status" value="1"/>
</dbReference>
<evidence type="ECO:0000256" key="7">
    <source>
        <dbReference type="ARBA" id="ARBA00022553"/>
    </source>
</evidence>
<dbReference type="PANTHER" id="PTHR44936:SF9">
    <property type="entry name" value="SENSOR PROTEIN CREC"/>
    <property type="match status" value="1"/>
</dbReference>
<dbReference type="SMART" id="SM00388">
    <property type="entry name" value="HisKA"/>
    <property type="match status" value="1"/>
</dbReference>
<evidence type="ECO:0000256" key="9">
    <source>
        <dbReference type="ARBA" id="ARBA00022741"/>
    </source>
</evidence>
<keyword evidence="8 24" id="KW-0808">Transferase</keyword>
<evidence type="ECO:0000256" key="5">
    <source>
        <dbReference type="ARBA" id="ARBA00012438"/>
    </source>
</evidence>
<dbReference type="Gene3D" id="3.30.565.10">
    <property type="entry name" value="Histidine kinase-like ATPase, C-terminal domain"/>
    <property type="match status" value="1"/>
</dbReference>
<evidence type="ECO:0000256" key="20">
    <source>
        <dbReference type="ARBA" id="ARBA00041776"/>
    </source>
</evidence>
<dbReference type="InterPro" id="IPR004358">
    <property type="entry name" value="Sig_transdc_His_kin-like_C"/>
</dbReference>
<evidence type="ECO:0000256" key="18">
    <source>
        <dbReference type="ARBA" id="ARBA00023211"/>
    </source>
</evidence>
<keyword evidence="14" id="KW-0904">Protein phosphatase</keyword>
<keyword evidence="9" id="KW-0547">Nucleotide-binding</keyword>
<evidence type="ECO:0000256" key="19">
    <source>
        <dbReference type="ARBA" id="ARBA00040454"/>
    </source>
</evidence>
<dbReference type="Pfam" id="PF00672">
    <property type="entry name" value="HAMP"/>
    <property type="match status" value="1"/>
</dbReference>
<keyword evidence="6" id="KW-1003">Cell membrane</keyword>
<keyword evidence="18" id="KW-0464">Manganese</keyword>
<evidence type="ECO:0000256" key="6">
    <source>
        <dbReference type="ARBA" id="ARBA00022475"/>
    </source>
</evidence>
<dbReference type="Pfam" id="PF02518">
    <property type="entry name" value="HATPase_c"/>
    <property type="match status" value="1"/>
</dbReference>
<keyword evidence="10 24" id="KW-0418">Kinase</keyword>
<keyword evidence="16" id="KW-0346">Stress response</keyword>
<comment type="caution">
    <text evidence="24">The sequence shown here is derived from an EMBL/GenBank/DDBJ whole genome shotgun (WGS) entry which is preliminary data.</text>
</comment>
<name>A0ABR6GXX2_9BURK</name>
<dbReference type="Pfam" id="PF00512">
    <property type="entry name" value="HisKA"/>
    <property type="match status" value="1"/>
</dbReference>
<keyword evidence="17" id="KW-0843">Virulence</keyword>
<reference evidence="24 25" key="1">
    <citation type="submission" date="2020-08" db="EMBL/GenBank/DDBJ databases">
        <title>Genomic Encyclopedia of Type Strains, Phase III (KMG-III): the genomes of soil and plant-associated and newly described type strains.</title>
        <authorList>
            <person name="Whitman W."/>
        </authorList>
    </citation>
    <scope>NUCLEOTIDE SEQUENCE [LARGE SCALE GENOMIC DNA]</scope>
    <source>
        <strain evidence="24 25">CECT 7247</strain>
    </source>
</reference>
<accession>A0ABR6GXX2</accession>
<feature type="domain" description="Histidine kinase" evidence="22">
    <location>
        <begin position="283"/>
        <end position="499"/>
    </location>
</feature>
<evidence type="ECO:0000256" key="15">
    <source>
        <dbReference type="ARBA" id="ARBA00023012"/>
    </source>
</evidence>
<dbReference type="PROSITE" id="PS50109">
    <property type="entry name" value="HIS_KIN"/>
    <property type="match status" value="1"/>
</dbReference>
<evidence type="ECO:0000259" key="22">
    <source>
        <dbReference type="PROSITE" id="PS50109"/>
    </source>
</evidence>
<organism evidence="24 25">
    <name type="scientific">Roseateles terrae</name>
    <dbReference type="NCBI Taxonomy" id="431060"/>
    <lineage>
        <taxon>Bacteria</taxon>
        <taxon>Pseudomonadati</taxon>
        <taxon>Pseudomonadota</taxon>
        <taxon>Betaproteobacteria</taxon>
        <taxon>Burkholderiales</taxon>
        <taxon>Sphaerotilaceae</taxon>
        <taxon>Roseateles</taxon>
    </lineage>
</organism>
<sequence>MPSRRRCGPAHGGHPCGAALHVGLMFGFFRISFRQVLLIGFLLIAGLLSAASLGALLTLERLTVQGREAVLRAARMGTEVQQLAERSISMERAARQYLVLEDRSLRQRFEDDAEDAERLLQQLREQSLQPTALDAWTTKLAEIRNLLDLVVKPGPARRKEADLTAKFRELSALTAQLADRVRQHTQQSNGSLQDQLESGRVKLGQQVVAAIVLSVLLAMAFGFWLTRPLRRLEQAIVRLGENRLEEPIDFRGPADLQSLGQRLDWLRLRLGELDADKARFLRHISHELKTPLAALREGVSLLEDEVAGALNDKQREVARILRDNTAVLQRQIEDLLRFNAAAFEARRLQRQPTELASLIQGSIQAQRLQWQARNLRITVEGGPQEIEVDPDKLGAAFGNLLSNAIRFAPPGGGIRFELSRRDGHLLIDLSDDGPGVAPADQARIFEPFYRGERQPEDALRGTGIGLSIVKEYIAAHGGQIDLLPSERGAHFRISLPCSHTHLSPAHA</sequence>
<evidence type="ECO:0000256" key="8">
    <source>
        <dbReference type="ARBA" id="ARBA00022679"/>
    </source>
</evidence>
<keyword evidence="13" id="KW-0460">Magnesium</keyword>
<dbReference type="InterPro" id="IPR050980">
    <property type="entry name" value="2C_sensor_his_kinase"/>
</dbReference>
<feature type="domain" description="HAMP" evidence="23">
    <location>
        <begin position="223"/>
        <end position="275"/>
    </location>
</feature>
<keyword evidence="21" id="KW-0472">Membrane</keyword>
<keyword evidence="25" id="KW-1185">Reference proteome</keyword>
<feature type="transmembrane region" description="Helical" evidence="21">
    <location>
        <begin position="37"/>
        <end position="59"/>
    </location>
</feature>
<evidence type="ECO:0000256" key="2">
    <source>
        <dbReference type="ARBA" id="ARBA00001936"/>
    </source>
</evidence>
<keyword evidence="7" id="KW-0597">Phosphoprotein</keyword>
<evidence type="ECO:0000256" key="11">
    <source>
        <dbReference type="ARBA" id="ARBA00022801"/>
    </source>
</evidence>
<evidence type="ECO:0000313" key="24">
    <source>
        <dbReference type="EMBL" id="MBB3196958.1"/>
    </source>
</evidence>
<dbReference type="Gene3D" id="6.10.340.10">
    <property type="match status" value="1"/>
</dbReference>
<evidence type="ECO:0000259" key="23">
    <source>
        <dbReference type="PROSITE" id="PS50885"/>
    </source>
</evidence>
<protein>
    <recommendedName>
        <fullName evidence="19">Signal transduction histidine-protein kinase/phosphatase MprB</fullName>
        <ecNumber evidence="5">2.7.13.3</ecNumber>
    </recommendedName>
    <alternativeName>
        <fullName evidence="20">Mycobacterial persistence regulator B</fullName>
    </alternativeName>
</protein>
<keyword evidence="21" id="KW-1133">Transmembrane helix</keyword>
<dbReference type="SMART" id="SM00304">
    <property type="entry name" value="HAMP"/>
    <property type="match status" value="1"/>
</dbReference>
<evidence type="ECO:0000256" key="21">
    <source>
        <dbReference type="SAM" id="Phobius"/>
    </source>
</evidence>
<dbReference type="InterPro" id="IPR003660">
    <property type="entry name" value="HAMP_dom"/>
</dbReference>
<dbReference type="InterPro" id="IPR003661">
    <property type="entry name" value="HisK_dim/P_dom"/>
</dbReference>
<dbReference type="PANTHER" id="PTHR44936">
    <property type="entry name" value="SENSOR PROTEIN CREC"/>
    <property type="match status" value="1"/>
</dbReference>
<dbReference type="SMART" id="SM00387">
    <property type="entry name" value="HATPase_c"/>
    <property type="match status" value="1"/>
</dbReference>
<proteinExistence type="predicted"/>